<dbReference type="AlphaFoldDB" id="A0A4V2DDV8"/>
<dbReference type="Proteomes" id="UP000292085">
    <property type="component" value="Unassembled WGS sequence"/>
</dbReference>
<evidence type="ECO:0000256" key="2">
    <source>
        <dbReference type="SAM" id="SignalP"/>
    </source>
</evidence>
<dbReference type="PANTHER" id="PTHR40590:SF1">
    <property type="entry name" value="CYTOPLASMIC PROTEIN"/>
    <property type="match status" value="1"/>
</dbReference>
<accession>A0A4V2DDV8</accession>
<dbReference type="EMBL" id="SGIS01000001">
    <property type="protein sequence ID" value="RZF66338.1"/>
    <property type="molecule type" value="Genomic_DNA"/>
</dbReference>
<feature type="chain" id="PRO_5020349268" evidence="2">
    <location>
        <begin position="41"/>
        <end position="381"/>
    </location>
</feature>
<dbReference type="CDD" id="cd14789">
    <property type="entry name" value="Tiki"/>
    <property type="match status" value="1"/>
</dbReference>
<feature type="signal peptide" evidence="2">
    <location>
        <begin position="1"/>
        <end position="40"/>
    </location>
</feature>
<feature type="compositionally biased region" description="Basic and acidic residues" evidence="1">
    <location>
        <begin position="275"/>
        <end position="284"/>
    </location>
</feature>
<sequence length="381" mass="39780">MRFIGGIMARNGLALPRAGGSGAMCALTAALSLCWAAAPAAAQRIAYASFPASQTVTLRGQPVAAGPTIVYAALPLDDQTAPPGAALDDDAVSPEEAARGADALLLSQLSQNYRPHPAIWRIGDRDTTIYLFGTVHVLPPGFAWRDAAIDAIVARAGTLIVEAIDADAVPDFAAAHAGGTPLPPIAARVSPDHSAALRRFTDTLPPEAVGIMDEMPTWIAAIAVGFVRDTQAGELPGPGADDWIEAQFRSRHKPVIAIEDAAKVMRQVSAVPEAEQRRSLDKALDTPTPTRAERRAPTHAWAQGDLGAGSALTRDLATTGGGDALGGALLTQRNRAWVDALVRRLKVPGTALFAAGAGHFIGPDSVLALLRKRGVRVTRVQ</sequence>
<evidence type="ECO:0000313" key="3">
    <source>
        <dbReference type="EMBL" id="RZF66338.1"/>
    </source>
</evidence>
<reference evidence="3 4" key="1">
    <citation type="submission" date="2019-02" db="EMBL/GenBank/DDBJ databases">
        <authorList>
            <person name="Li Y."/>
        </authorList>
    </citation>
    <scope>NUCLEOTIDE SEQUENCE [LARGE SCALE GENOMIC DNA]</scope>
    <source>
        <strain evidence="3 4">3-7</strain>
    </source>
</reference>
<feature type="region of interest" description="Disordered" evidence="1">
    <location>
        <begin position="275"/>
        <end position="295"/>
    </location>
</feature>
<dbReference type="InterPro" id="IPR002816">
    <property type="entry name" value="TraB/PrgY/GumN_fam"/>
</dbReference>
<keyword evidence="4" id="KW-1185">Reference proteome</keyword>
<comment type="caution">
    <text evidence="3">The sequence shown here is derived from an EMBL/GenBank/DDBJ whole genome shotgun (WGS) entry which is preliminary data.</text>
</comment>
<protein>
    <submittedName>
        <fullName evidence="3">TraB/GumN family protein</fullName>
    </submittedName>
</protein>
<dbReference type="RefSeq" id="WP_130154698.1">
    <property type="nucleotide sequence ID" value="NZ_SGIS01000001.1"/>
</dbReference>
<dbReference type="OrthoDB" id="9806326at2"/>
<evidence type="ECO:0000256" key="1">
    <source>
        <dbReference type="SAM" id="MobiDB-lite"/>
    </source>
</evidence>
<gene>
    <name evidence="3" type="ORF">EWE75_00240</name>
</gene>
<dbReference type="InterPro" id="IPR047111">
    <property type="entry name" value="YbaP-like"/>
</dbReference>
<name>A0A4V2DDV8_9SPHN</name>
<organism evidence="3 4">
    <name type="scientific">Sphingomonas populi</name>
    <dbReference type="NCBI Taxonomy" id="2484750"/>
    <lineage>
        <taxon>Bacteria</taxon>
        <taxon>Pseudomonadati</taxon>
        <taxon>Pseudomonadota</taxon>
        <taxon>Alphaproteobacteria</taxon>
        <taxon>Sphingomonadales</taxon>
        <taxon>Sphingomonadaceae</taxon>
        <taxon>Sphingomonas</taxon>
    </lineage>
</organism>
<dbReference type="Pfam" id="PF01963">
    <property type="entry name" value="TraB_PrgY_gumN"/>
    <property type="match status" value="1"/>
</dbReference>
<evidence type="ECO:0000313" key="4">
    <source>
        <dbReference type="Proteomes" id="UP000292085"/>
    </source>
</evidence>
<dbReference type="PANTHER" id="PTHR40590">
    <property type="entry name" value="CYTOPLASMIC PROTEIN-RELATED"/>
    <property type="match status" value="1"/>
</dbReference>
<proteinExistence type="predicted"/>
<keyword evidence="2" id="KW-0732">Signal</keyword>